<accession>A0AA42CTA4</accession>
<evidence type="ECO:0000313" key="10">
    <source>
        <dbReference type="Proteomes" id="UP001165678"/>
    </source>
</evidence>
<dbReference type="GO" id="GO:0006355">
    <property type="term" value="P:regulation of DNA-templated transcription"/>
    <property type="evidence" value="ECO:0007669"/>
    <property type="project" value="InterPro"/>
</dbReference>
<dbReference type="CDD" id="cd06529">
    <property type="entry name" value="S24_LexA-like"/>
    <property type="match status" value="1"/>
</dbReference>
<dbReference type="GO" id="GO:0006281">
    <property type="term" value="P:DNA repair"/>
    <property type="evidence" value="ECO:0007669"/>
    <property type="project" value="UniProtKB-KW"/>
</dbReference>
<dbReference type="AlphaFoldDB" id="A0AA42CTA4"/>
<reference evidence="9" key="1">
    <citation type="submission" date="2022-11" db="EMBL/GenBank/DDBJ databases">
        <title>Larsenimonas rhizosphaerae sp. nov., isolated from a tidal mudflat.</title>
        <authorList>
            <person name="Lee S.D."/>
            <person name="Kim I.S."/>
        </authorList>
    </citation>
    <scope>NUCLEOTIDE SEQUENCE</scope>
    <source>
        <strain evidence="9">GH2-1</strain>
    </source>
</reference>
<gene>
    <name evidence="9" type="primary">umuD</name>
    <name evidence="9" type="ORF">OQ287_01865</name>
</gene>
<dbReference type="RefSeq" id="WP_265895397.1">
    <property type="nucleotide sequence ID" value="NZ_JAPIVE010000001.1"/>
</dbReference>
<dbReference type="GO" id="GO:0009432">
    <property type="term" value="P:SOS response"/>
    <property type="evidence" value="ECO:0007669"/>
    <property type="project" value="UniProtKB-KW"/>
</dbReference>
<dbReference type="NCBIfam" id="NF007621">
    <property type="entry name" value="PRK10276.1"/>
    <property type="match status" value="1"/>
</dbReference>
<keyword evidence="9" id="KW-0808">Transferase</keyword>
<dbReference type="InterPro" id="IPR036286">
    <property type="entry name" value="LexA/Signal_pep-like_sf"/>
</dbReference>
<feature type="domain" description="Peptidase S24/S26A/S26B/S26C" evidence="8">
    <location>
        <begin position="29"/>
        <end position="135"/>
    </location>
</feature>
<evidence type="ECO:0000256" key="3">
    <source>
        <dbReference type="ARBA" id="ARBA00022801"/>
    </source>
</evidence>
<evidence type="ECO:0000313" key="9">
    <source>
        <dbReference type="EMBL" id="MCX2522979.1"/>
    </source>
</evidence>
<evidence type="ECO:0000256" key="4">
    <source>
        <dbReference type="ARBA" id="ARBA00022813"/>
    </source>
</evidence>
<sequence>MQRCAALTPVPPSLTCPKVTFHVRAGISGFPSPAQDYVTERLDLNDYLVQHPSSTFLVTVEGDSMTDARVQPGDLLIIDRALSPRHGQMVVAVVDGEMMVKTLKHQGKRPGLYSANPAYAPIPLADRDIQIWGVVTFVIHRAG</sequence>
<evidence type="ECO:0000256" key="7">
    <source>
        <dbReference type="RuleBase" id="RU003991"/>
    </source>
</evidence>
<keyword evidence="10" id="KW-1185">Reference proteome</keyword>
<dbReference type="Gene3D" id="2.10.109.10">
    <property type="entry name" value="Umud Fragment, subunit A"/>
    <property type="match status" value="1"/>
</dbReference>
<dbReference type="SUPFAM" id="SSF51306">
    <property type="entry name" value="LexA/Signal peptidase"/>
    <property type="match status" value="1"/>
</dbReference>
<dbReference type="EMBL" id="JAPIVE010000001">
    <property type="protein sequence ID" value="MCX2522979.1"/>
    <property type="molecule type" value="Genomic_DNA"/>
</dbReference>
<dbReference type="Proteomes" id="UP001165678">
    <property type="component" value="Unassembled WGS sequence"/>
</dbReference>
<proteinExistence type="inferred from homology"/>
<evidence type="ECO:0000256" key="1">
    <source>
        <dbReference type="ARBA" id="ARBA00007484"/>
    </source>
</evidence>
<comment type="caution">
    <text evidence="9">The sequence shown here is derived from an EMBL/GenBank/DDBJ whole genome shotgun (WGS) entry which is preliminary data.</text>
</comment>
<name>A0AA42CTA4_9GAMM</name>
<dbReference type="EC" id="2.7.7.7" evidence="9"/>
<dbReference type="InterPro" id="IPR015927">
    <property type="entry name" value="Peptidase_S24_S26A/B/C"/>
</dbReference>
<dbReference type="Pfam" id="PF00717">
    <property type="entry name" value="Peptidase_S24"/>
    <property type="match status" value="1"/>
</dbReference>
<keyword evidence="9" id="KW-0548">Nucleotidyltransferase</keyword>
<keyword evidence="4 7" id="KW-0068">Autocatalytic cleavage</keyword>
<comment type="similarity">
    <text evidence="1 7">Belongs to the peptidase S24 family.</text>
</comment>
<keyword evidence="3 7" id="KW-0378">Hydrolase</keyword>
<keyword evidence="5" id="KW-0234">DNA repair</keyword>
<evidence type="ECO:0000256" key="2">
    <source>
        <dbReference type="ARBA" id="ARBA00022763"/>
    </source>
</evidence>
<dbReference type="PRINTS" id="PR00726">
    <property type="entry name" value="LEXASERPTASE"/>
</dbReference>
<dbReference type="GO" id="GO:0003677">
    <property type="term" value="F:DNA binding"/>
    <property type="evidence" value="ECO:0007669"/>
    <property type="project" value="InterPro"/>
</dbReference>
<evidence type="ECO:0000259" key="8">
    <source>
        <dbReference type="Pfam" id="PF00717"/>
    </source>
</evidence>
<dbReference type="GO" id="GO:0003887">
    <property type="term" value="F:DNA-directed DNA polymerase activity"/>
    <property type="evidence" value="ECO:0007669"/>
    <property type="project" value="UniProtKB-EC"/>
</dbReference>
<organism evidence="9 10">
    <name type="scientific">Larsenimonas rhizosphaerae</name>
    <dbReference type="NCBI Taxonomy" id="2944682"/>
    <lineage>
        <taxon>Bacteria</taxon>
        <taxon>Pseudomonadati</taxon>
        <taxon>Pseudomonadota</taxon>
        <taxon>Gammaproteobacteria</taxon>
        <taxon>Oceanospirillales</taxon>
        <taxon>Halomonadaceae</taxon>
        <taxon>Larsenimonas</taxon>
    </lineage>
</organism>
<evidence type="ECO:0000256" key="5">
    <source>
        <dbReference type="ARBA" id="ARBA00023204"/>
    </source>
</evidence>
<dbReference type="InterPro" id="IPR039418">
    <property type="entry name" value="LexA-like"/>
</dbReference>
<evidence type="ECO:0000256" key="6">
    <source>
        <dbReference type="ARBA" id="ARBA00023236"/>
    </source>
</evidence>
<dbReference type="InterPro" id="IPR006197">
    <property type="entry name" value="Peptidase_S24_LexA"/>
</dbReference>
<protein>
    <submittedName>
        <fullName evidence="9">Translesion error-prone DNA polymerase V autoproteolytic subunit</fullName>
        <ecNumber evidence="9">2.7.7.7</ecNumber>
    </submittedName>
</protein>
<dbReference type="GO" id="GO:0016787">
    <property type="term" value="F:hydrolase activity"/>
    <property type="evidence" value="ECO:0007669"/>
    <property type="project" value="UniProtKB-KW"/>
</dbReference>
<dbReference type="PANTHER" id="PTHR33516:SF2">
    <property type="entry name" value="LEXA REPRESSOR-RELATED"/>
    <property type="match status" value="1"/>
</dbReference>
<dbReference type="PANTHER" id="PTHR33516">
    <property type="entry name" value="LEXA REPRESSOR"/>
    <property type="match status" value="1"/>
</dbReference>
<keyword evidence="2" id="KW-0227">DNA damage</keyword>
<dbReference type="InterPro" id="IPR050077">
    <property type="entry name" value="LexA_repressor"/>
</dbReference>
<keyword evidence="6" id="KW-0742">SOS response</keyword>